<evidence type="ECO:0000256" key="2">
    <source>
        <dbReference type="ARBA" id="ARBA00022448"/>
    </source>
</evidence>
<keyword evidence="3 7" id="KW-1134">Transmembrane beta strand</keyword>
<evidence type="ECO:0000256" key="7">
    <source>
        <dbReference type="PROSITE-ProRule" id="PRU01360"/>
    </source>
</evidence>
<dbReference type="Pfam" id="PF07715">
    <property type="entry name" value="Plug"/>
    <property type="match status" value="1"/>
</dbReference>
<dbReference type="InterPro" id="IPR023997">
    <property type="entry name" value="TonB-dep_OMP_SusC/RagA_CS"/>
</dbReference>
<keyword evidence="6 7" id="KW-0998">Cell outer membrane</keyword>
<keyword evidence="2 7" id="KW-0813">Transport</keyword>
<accession>A0ABM6WDZ9</accession>
<dbReference type="InterPro" id="IPR012910">
    <property type="entry name" value="Plug_dom"/>
</dbReference>
<dbReference type="SUPFAM" id="SSF49464">
    <property type="entry name" value="Carboxypeptidase regulatory domain-like"/>
    <property type="match status" value="1"/>
</dbReference>
<dbReference type="Pfam" id="PF13715">
    <property type="entry name" value="CarbopepD_reg_2"/>
    <property type="match status" value="1"/>
</dbReference>
<dbReference type="InterPro" id="IPR008969">
    <property type="entry name" value="CarboxyPept-like_regulatory"/>
</dbReference>
<organism evidence="9 10">
    <name type="scientific">Chitinophaga alhagiae</name>
    <dbReference type="NCBI Taxonomy" id="2203219"/>
    <lineage>
        <taxon>Bacteria</taxon>
        <taxon>Pseudomonadati</taxon>
        <taxon>Bacteroidota</taxon>
        <taxon>Chitinophagia</taxon>
        <taxon>Chitinophagales</taxon>
        <taxon>Chitinophagaceae</taxon>
        <taxon>Chitinophaga</taxon>
    </lineage>
</organism>
<evidence type="ECO:0000256" key="1">
    <source>
        <dbReference type="ARBA" id="ARBA00004571"/>
    </source>
</evidence>
<dbReference type="InterPro" id="IPR036942">
    <property type="entry name" value="Beta-barrel_TonB_sf"/>
</dbReference>
<evidence type="ECO:0000313" key="9">
    <source>
        <dbReference type="EMBL" id="AWO02120.1"/>
    </source>
</evidence>
<keyword evidence="5 7" id="KW-0472">Membrane</keyword>
<dbReference type="SUPFAM" id="SSF56935">
    <property type="entry name" value="Porins"/>
    <property type="match status" value="1"/>
</dbReference>
<protein>
    <submittedName>
        <fullName evidence="9">SusC/RagA family TonB-linked outer membrane protein</fullName>
    </submittedName>
</protein>
<evidence type="ECO:0000256" key="6">
    <source>
        <dbReference type="ARBA" id="ARBA00023237"/>
    </source>
</evidence>
<feature type="domain" description="TonB-dependent receptor plug" evidence="8">
    <location>
        <begin position="136"/>
        <end position="240"/>
    </location>
</feature>
<dbReference type="Gene3D" id="2.170.130.10">
    <property type="entry name" value="TonB-dependent receptor, plug domain"/>
    <property type="match status" value="1"/>
</dbReference>
<sequence length="992" mass="110073">MVYYAFYSKSEAGRLEPSINLNMKYFILLSSLLLCLLQASAQQKTITGRVADSTGAPIPGATVLVKGTNIGTASGPDGAYEIKVPNDNAILIVTSIGFQDREVSVKGQSVINVRLLQGSRDLSGVVVMGFSTVERRHVASSVAQMDMKQAKTRPIAKLQEAFSGTIPGVTMQQGSNLPGSVPGTISIRGISTLQNADPLVIVDGMEMSLTDVDPNQIKSITVLKDAASAAMYGSRGANGVIILETERGVTGKFKVDLNSWYGVSKPIDLPKFVNGADYMRLNNEARIMQGQTPTFTEDSIAKMQSGRLPSVNWLDEVIQKNATSSNTTLSVSGGGGVGTFNLMLGYLNENGLNSIEGSQKFSARFNTNINIADKFVLLADFYAHRLQVDRLYANDDGHGLYSLAWRMNASQQVYYPNTGLNIDEHYQLHNNLNPVASINRGGTKNYLHDWSTINLRPKYHITKNLNIEGNVSYLITKSAEKWERKTFKFYDGNGKPVTTWGNAVDASQGVSRSQLTSRLLLNYTGNLRGGKDKIYFTAGAEAMNWTYSNFTEISKASFFGKLNYSFDNRYILEVTARGDGSSKFAPNNRWGFFPSAALAWNASNENFLQPLVKSGAINNLKFRASYGLIGNENVDPYLWEEIVNTWGWTMRMPNPNFSWEKQKQWNVGMELSTLNNRLSLGVEVYKKHSFDLIYDKFAVPPLTGSYYLESAVNIGEVNNKGFEISANWGDKIGDFTYSIGGMLFDNKNEVLRAGYKSTDTLIFKDNTDKIWYPGVAIDNYYGYQSNGYFRDQEDIDKTAAKLPNTLPGDIKYIDQNGDGVINNLDRVNLGDPFPHMNYAVNLNLGYKRWDFAVIGQGVGKRAGRLGGMEGYPVLVDGATNALGAPRQYYADNRWTPENQNSRFPRVWNGASTNTYLSDVWLSNASFFRFKMIQLGYTFPKVGTAIRNLRVYVNAQDAITFTKWEGLEPERDGGNGRYPRMAVFSLGLKATFF</sequence>
<dbReference type="InterPro" id="IPR039426">
    <property type="entry name" value="TonB-dep_rcpt-like"/>
</dbReference>
<dbReference type="NCBIfam" id="TIGR04057">
    <property type="entry name" value="SusC_RagA_signa"/>
    <property type="match status" value="1"/>
</dbReference>
<dbReference type="Proteomes" id="UP000246099">
    <property type="component" value="Chromosome"/>
</dbReference>
<reference evidence="9 10" key="1">
    <citation type="submission" date="2018-05" db="EMBL/GenBank/DDBJ databases">
        <title>Chitinophaga sp. nov., isolated from rhizosphere soil of Alhagi.</title>
        <authorList>
            <person name="Liu Y."/>
        </authorList>
    </citation>
    <scope>NUCLEOTIDE SEQUENCE [LARGE SCALE GENOMIC DNA]</scope>
    <source>
        <strain evidence="9 10">T22</strain>
    </source>
</reference>
<name>A0ABM6WDZ9_9BACT</name>
<comment type="subcellular location">
    <subcellularLocation>
        <location evidence="1 7">Cell outer membrane</location>
        <topology evidence="1 7">Multi-pass membrane protein</topology>
    </subcellularLocation>
</comment>
<dbReference type="NCBIfam" id="TIGR04056">
    <property type="entry name" value="OMP_RagA_SusC"/>
    <property type="match status" value="1"/>
</dbReference>
<evidence type="ECO:0000259" key="8">
    <source>
        <dbReference type="Pfam" id="PF07715"/>
    </source>
</evidence>
<dbReference type="Gene3D" id="2.60.40.1120">
    <property type="entry name" value="Carboxypeptidase-like, regulatory domain"/>
    <property type="match status" value="1"/>
</dbReference>
<evidence type="ECO:0000256" key="5">
    <source>
        <dbReference type="ARBA" id="ARBA00023136"/>
    </source>
</evidence>
<dbReference type="EMBL" id="CP029600">
    <property type="protein sequence ID" value="AWO02120.1"/>
    <property type="molecule type" value="Genomic_DNA"/>
</dbReference>
<dbReference type="InterPro" id="IPR037066">
    <property type="entry name" value="Plug_dom_sf"/>
</dbReference>
<dbReference type="PROSITE" id="PS52016">
    <property type="entry name" value="TONB_DEPENDENT_REC_3"/>
    <property type="match status" value="1"/>
</dbReference>
<keyword evidence="4 7" id="KW-0812">Transmembrane</keyword>
<proteinExistence type="inferred from homology"/>
<comment type="similarity">
    <text evidence="7">Belongs to the TonB-dependent receptor family.</text>
</comment>
<keyword evidence="10" id="KW-1185">Reference proteome</keyword>
<dbReference type="Gene3D" id="2.40.170.20">
    <property type="entry name" value="TonB-dependent receptor, beta-barrel domain"/>
    <property type="match status" value="1"/>
</dbReference>
<gene>
    <name evidence="9" type="ORF">DLD77_10650</name>
</gene>
<dbReference type="InterPro" id="IPR023996">
    <property type="entry name" value="TonB-dep_OMP_SusC/RagA"/>
</dbReference>
<evidence type="ECO:0000256" key="4">
    <source>
        <dbReference type="ARBA" id="ARBA00022692"/>
    </source>
</evidence>
<evidence type="ECO:0000313" key="10">
    <source>
        <dbReference type="Proteomes" id="UP000246099"/>
    </source>
</evidence>
<evidence type="ECO:0000256" key="3">
    <source>
        <dbReference type="ARBA" id="ARBA00022452"/>
    </source>
</evidence>